<dbReference type="Proteomes" id="UP000663856">
    <property type="component" value="Unassembled WGS sequence"/>
</dbReference>
<dbReference type="EMBL" id="CAJNRF010001169">
    <property type="protein sequence ID" value="CAF1998779.1"/>
    <property type="molecule type" value="Genomic_DNA"/>
</dbReference>
<proteinExistence type="predicted"/>
<dbReference type="AlphaFoldDB" id="A0A816MNV4"/>
<protein>
    <submittedName>
        <fullName evidence="2">Uncharacterized protein</fullName>
    </submittedName>
</protein>
<name>A0A816MNV4_9BILA</name>
<feature type="transmembrane region" description="Helical" evidence="1">
    <location>
        <begin position="21"/>
        <end position="41"/>
    </location>
</feature>
<evidence type="ECO:0000313" key="2">
    <source>
        <dbReference type="EMBL" id="CAF1998779.1"/>
    </source>
</evidence>
<keyword evidence="1" id="KW-1133">Transmembrane helix</keyword>
<keyword evidence="1" id="KW-0472">Membrane</keyword>
<organism evidence="2 3">
    <name type="scientific">Rotaria magnacalcarata</name>
    <dbReference type="NCBI Taxonomy" id="392030"/>
    <lineage>
        <taxon>Eukaryota</taxon>
        <taxon>Metazoa</taxon>
        <taxon>Spiralia</taxon>
        <taxon>Gnathifera</taxon>
        <taxon>Rotifera</taxon>
        <taxon>Eurotatoria</taxon>
        <taxon>Bdelloidea</taxon>
        <taxon>Philodinida</taxon>
        <taxon>Philodinidae</taxon>
        <taxon>Rotaria</taxon>
    </lineage>
</organism>
<evidence type="ECO:0000256" key="1">
    <source>
        <dbReference type="SAM" id="Phobius"/>
    </source>
</evidence>
<evidence type="ECO:0000313" key="3">
    <source>
        <dbReference type="Proteomes" id="UP000663856"/>
    </source>
</evidence>
<gene>
    <name evidence="2" type="ORF">WKI299_LOCUS4656</name>
</gene>
<sequence>MKRKSILSFHFVLVSLTTDKYKNALFVISIINMSYFLNLAFSSVMKICTEQIIRINVNLNYRSIIKTTACNNSYSDISFRFANKKRNDQF</sequence>
<accession>A0A816MNV4</accession>
<comment type="caution">
    <text evidence="2">The sequence shown here is derived from an EMBL/GenBank/DDBJ whole genome shotgun (WGS) entry which is preliminary data.</text>
</comment>
<keyword evidence="1" id="KW-0812">Transmembrane</keyword>
<reference evidence="2" key="1">
    <citation type="submission" date="2021-02" db="EMBL/GenBank/DDBJ databases">
        <authorList>
            <person name="Nowell W R."/>
        </authorList>
    </citation>
    <scope>NUCLEOTIDE SEQUENCE</scope>
</reference>